<comment type="caution">
    <text evidence="2">The sequence shown here is derived from an EMBL/GenBank/DDBJ whole genome shotgun (WGS) entry which is preliminary data.</text>
</comment>
<evidence type="ECO:0000259" key="1">
    <source>
        <dbReference type="PROSITE" id="PS51819"/>
    </source>
</evidence>
<dbReference type="InterPro" id="IPR037523">
    <property type="entry name" value="VOC_core"/>
</dbReference>
<evidence type="ECO:0000313" key="3">
    <source>
        <dbReference type="Proteomes" id="UP000611945"/>
    </source>
</evidence>
<dbReference type="Gene3D" id="3.30.720.110">
    <property type="match status" value="1"/>
</dbReference>
<sequence length="158" mass="17365">MNVKAIPDGYAGITPYLSILHASEAIEFYKQAFGAQEVMRLDGPDGRVGHAELKVSEARFMLGEPWDPAVAGAPRDFSALGLYLYVDDVDAFFNQAVAAGAEALMPPQDMFYGDRSGSLRDPYGYVWSLASHVEDVAPDELKRRAEEMFKQGPCPEKT</sequence>
<dbReference type="PANTHER" id="PTHR34109">
    <property type="entry name" value="BNAUNNG04460D PROTEIN-RELATED"/>
    <property type="match status" value="1"/>
</dbReference>
<dbReference type="Pfam" id="PF00903">
    <property type="entry name" value="Glyoxalase"/>
    <property type="match status" value="1"/>
</dbReference>
<protein>
    <submittedName>
        <fullName evidence="2">VOC family protein</fullName>
    </submittedName>
</protein>
<keyword evidence="3" id="KW-1185">Reference proteome</keyword>
<dbReference type="RefSeq" id="WP_251836084.1">
    <property type="nucleotide sequence ID" value="NZ_JACSQG010000003.1"/>
</dbReference>
<dbReference type="Gene3D" id="3.30.720.120">
    <property type="match status" value="1"/>
</dbReference>
<evidence type="ECO:0000313" key="2">
    <source>
        <dbReference type="EMBL" id="MBD7977318.1"/>
    </source>
</evidence>
<reference evidence="2 3" key="1">
    <citation type="submission" date="2020-08" db="EMBL/GenBank/DDBJ databases">
        <title>A Genomic Blueprint of the Chicken Gut Microbiome.</title>
        <authorList>
            <person name="Gilroy R."/>
            <person name="Ravi A."/>
            <person name="Getino M."/>
            <person name="Pursley I."/>
            <person name="Horton D.L."/>
            <person name="Alikhan N.-F."/>
            <person name="Baker D."/>
            <person name="Gharbi K."/>
            <person name="Hall N."/>
            <person name="Watson M."/>
            <person name="Adriaenssens E.M."/>
            <person name="Foster-Nyarko E."/>
            <person name="Jarju S."/>
            <person name="Secka A."/>
            <person name="Antonio M."/>
            <person name="Oren A."/>
            <person name="Chaudhuri R."/>
            <person name="La Ragione R.M."/>
            <person name="Hildebrand F."/>
            <person name="Pallen M.J."/>
        </authorList>
    </citation>
    <scope>NUCLEOTIDE SEQUENCE [LARGE SCALE GENOMIC DNA]</scope>
    <source>
        <strain evidence="2 3">Sa2CUA2</strain>
    </source>
</reference>
<accession>A0ABR8TNH0</accession>
<proteinExistence type="predicted"/>
<feature type="domain" description="VOC" evidence="1">
    <location>
        <begin position="9"/>
        <end position="132"/>
    </location>
</feature>
<dbReference type="EMBL" id="JACSQG010000003">
    <property type="protein sequence ID" value="MBD7977318.1"/>
    <property type="molecule type" value="Genomic_DNA"/>
</dbReference>
<gene>
    <name evidence="2" type="ORF">H9642_08940</name>
</gene>
<organism evidence="2 3">
    <name type="scientific">Serpens gallinarum</name>
    <dbReference type="NCBI Taxonomy" id="2763075"/>
    <lineage>
        <taxon>Bacteria</taxon>
        <taxon>Pseudomonadati</taxon>
        <taxon>Pseudomonadota</taxon>
        <taxon>Gammaproteobacteria</taxon>
        <taxon>Pseudomonadales</taxon>
        <taxon>Pseudomonadaceae</taxon>
        <taxon>Pseudomonas</taxon>
    </lineage>
</organism>
<dbReference type="CDD" id="cd07246">
    <property type="entry name" value="VOC_like"/>
    <property type="match status" value="1"/>
</dbReference>
<name>A0ABR8TNH0_9PSED</name>
<dbReference type="InterPro" id="IPR004360">
    <property type="entry name" value="Glyas_Fos-R_dOase_dom"/>
</dbReference>
<dbReference type="SUPFAM" id="SSF54593">
    <property type="entry name" value="Glyoxalase/Bleomycin resistance protein/Dihydroxybiphenyl dioxygenase"/>
    <property type="match status" value="1"/>
</dbReference>
<dbReference type="Proteomes" id="UP000611945">
    <property type="component" value="Unassembled WGS sequence"/>
</dbReference>
<dbReference type="InterPro" id="IPR029068">
    <property type="entry name" value="Glyas_Bleomycin-R_OHBP_Dase"/>
</dbReference>
<dbReference type="PANTHER" id="PTHR34109:SF1">
    <property type="entry name" value="VOC DOMAIN-CONTAINING PROTEIN"/>
    <property type="match status" value="1"/>
</dbReference>
<dbReference type="PROSITE" id="PS51819">
    <property type="entry name" value="VOC"/>
    <property type="match status" value="1"/>
</dbReference>